<reference evidence="2" key="1">
    <citation type="submission" date="2022-11" db="EMBL/GenBank/DDBJ databases">
        <authorList>
            <person name="Hyden B.L."/>
            <person name="Feng K."/>
            <person name="Yates T."/>
            <person name="Jawdy S."/>
            <person name="Smart L.B."/>
            <person name="Muchero W."/>
        </authorList>
    </citation>
    <scope>NUCLEOTIDE SEQUENCE</scope>
    <source>
        <tissue evidence="2">Shoot tip</tissue>
    </source>
</reference>
<evidence type="ECO:0000313" key="3">
    <source>
        <dbReference type="Proteomes" id="UP001151752"/>
    </source>
</evidence>
<dbReference type="Proteomes" id="UP001151752">
    <property type="component" value="Chromosome 9"/>
</dbReference>
<proteinExistence type="predicted"/>
<evidence type="ECO:0000256" key="1">
    <source>
        <dbReference type="SAM" id="SignalP"/>
    </source>
</evidence>
<protein>
    <recommendedName>
        <fullName evidence="4">Secreted protein</fullName>
    </recommendedName>
</protein>
<organism evidence="2 3">
    <name type="scientific">Salix koriyanagi</name>
    <dbReference type="NCBI Taxonomy" id="2511006"/>
    <lineage>
        <taxon>Eukaryota</taxon>
        <taxon>Viridiplantae</taxon>
        <taxon>Streptophyta</taxon>
        <taxon>Embryophyta</taxon>
        <taxon>Tracheophyta</taxon>
        <taxon>Spermatophyta</taxon>
        <taxon>Magnoliopsida</taxon>
        <taxon>eudicotyledons</taxon>
        <taxon>Gunneridae</taxon>
        <taxon>Pentapetalae</taxon>
        <taxon>rosids</taxon>
        <taxon>fabids</taxon>
        <taxon>Malpighiales</taxon>
        <taxon>Salicaceae</taxon>
        <taxon>Saliceae</taxon>
        <taxon>Salix</taxon>
    </lineage>
</organism>
<keyword evidence="1" id="KW-0732">Signal</keyword>
<evidence type="ECO:0000313" key="2">
    <source>
        <dbReference type="EMBL" id="KAJ6716681.1"/>
    </source>
</evidence>
<dbReference type="AlphaFoldDB" id="A0A9Q0Z0B3"/>
<feature type="signal peptide" evidence="1">
    <location>
        <begin position="1"/>
        <end position="20"/>
    </location>
</feature>
<accession>A0A9Q0Z0B3</accession>
<keyword evidence="3" id="KW-1185">Reference proteome</keyword>
<sequence length="78" mass="9243">MMKFRYGLSLLNLIFPCAFNSQHYCEIFREGASFLSRCLLEFPKAKIDYRYYLLFSKNKSSEAIYSVTVYTGCFFFVN</sequence>
<reference evidence="2" key="2">
    <citation type="journal article" date="2023" name="Int. J. Mol. Sci.">
        <title>De Novo Assembly and Annotation of 11 Diverse Shrub Willow (Salix) Genomes Reveals Novel Gene Organization in Sex-Linked Regions.</title>
        <authorList>
            <person name="Hyden B."/>
            <person name="Feng K."/>
            <person name="Yates T.B."/>
            <person name="Jawdy S."/>
            <person name="Cereghino C."/>
            <person name="Smart L.B."/>
            <person name="Muchero W."/>
        </authorList>
    </citation>
    <scope>NUCLEOTIDE SEQUENCE</scope>
    <source>
        <tissue evidence="2">Shoot tip</tissue>
    </source>
</reference>
<gene>
    <name evidence="2" type="ORF">OIU74_009250</name>
</gene>
<evidence type="ECO:0008006" key="4">
    <source>
        <dbReference type="Google" id="ProtNLM"/>
    </source>
</evidence>
<name>A0A9Q0Z0B3_9ROSI</name>
<dbReference type="EMBL" id="JAPFFM010000014">
    <property type="protein sequence ID" value="KAJ6716681.1"/>
    <property type="molecule type" value="Genomic_DNA"/>
</dbReference>
<comment type="caution">
    <text evidence="2">The sequence shown here is derived from an EMBL/GenBank/DDBJ whole genome shotgun (WGS) entry which is preliminary data.</text>
</comment>
<feature type="chain" id="PRO_5040449559" description="Secreted protein" evidence="1">
    <location>
        <begin position="21"/>
        <end position="78"/>
    </location>
</feature>